<evidence type="ECO:0000313" key="1">
    <source>
        <dbReference type="EMBL" id="MCP2270283.1"/>
    </source>
</evidence>
<evidence type="ECO:0000313" key="2">
    <source>
        <dbReference type="Proteomes" id="UP001205185"/>
    </source>
</evidence>
<dbReference type="Proteomes" id="UP001205185">
    <property type="component" value="Unassembled WGS sequence"/>
</dbReference>
<proteinExistence type="predicted"/>
<dbReference type="InterPro" id="IPR013783">
    <property type="entry name" value="Ig-like_fold"/>
</dbReference>
<gene>
    <name evidence="1" type="ORF">LV75_002784</name>
</gene>
<sequence>MIIQMTAKGGTAPYTWSATGLPTDVTINATTGLISGTPTQTLINATVTVSAKDTTGRSTQSRFEITVVPPDWTCPSGGQKLVNPGFESGGTGWWENTDNINRHTGALARRTGTWAAALRADSAGGAIISQRAQVPRECAWSTLTFWAKFVPLQGVTDDNDAMRLLLNDEPVFFLKGNTMGTGYRQYTVDLSRYAGQTVILWFTGWGDYKNISSIVLDDFALNAR</sequence>
<dbReference type="SUPFAM" id="SSF49313">
    <property type="entry name" value="Cadherin-like"/>
    <property type="match status" value="1"/>
</dbReference>
<dbReference type="Pfam" id="PF05345">
    <property type="entry name" value="He_PIG"/>
    <property type="match status" value="1"/>
</dbReference>
<accession>A0ABT1ICC1</accession>
<keyword evidence="2" id="KW-1185">Reference proteome</keyword>
<organism evidence="1 2">
    <name type="scientific">Actinokineospora diospyrosa</name>
    <dbReference type="NCBI Taxonomy" id="103728"/>
    <lineage>
        <taxon>Bacteria</taxon>
        <taxon>Bacillati</taxon>
        <taxon>Actinomycetota</taxon>
        <taxon>Actinomycetes</taxon>
        <taxon>Pseudonocardiales</taxon>
        <taxon>Pseudonocardiaceae</taxon>
        <taxon>Actinokineospora</taxon>
    </lineage>
</organism>
<protein>
    <submittedName>
        <fullName evidence="1">Ig domain-containing protein</fullName>
    </submittedName>
</protein>
<dbReference type="Gene3D" id="2.60.40.10">
    <property type="entry name" value="Immunoglobulins"/>
    <property type="match status" value="1"/>
</dbReference>
<reference evidence="1 2" key="1">
    <citation type="submission" date="2022-06" db="EMBL/GenBank/DDBJ databases">
        <title>Genomic Encyclopedia of Archaeal and Bacterial Type Strains, Phase II (KMG-II): from individual species to whole genera.</title>
        <authorList>
            <person name="Goeker M."/>
        </authorList>
    </citation>
    <scope>NUCLEOTIDE SEQUENCE [LARGE SCALE GENOMIC DNA]</scope>
    <source>
        <strain evidence="1 2">DSM 44255</strain>
    </source>
</reference>
<dbReference type="EMBL" id="JAMTCO010000006">
    <property type="protein sequence ID" value="MCP2270283.1"/>
    <property type="molecule type" value="Genomic_DNA"/>
</dbReference>
<dbReference type="InterPro" id="IPR015919">
    <property type="entry name" value="Cadherin-like_sf"/>
</dbReference>
<dbReference type="Gene3D" id="2.60.120.260">
    <property type="entry name" value="Galactose-binding domain-like"/>
    <property type="match status" value="1"/>
</dbReference>
<comment type="caution">
    <text evidence="1">The sequence shown here is derived from an EMBL/GenBank/DDBJ whole genome shotgun (WGS) entry which is preliminary data.</text>
</comment>
<name>A0ABT1ICC1_9PSEU</name>